<dbReference type="GO" id="GO:0008270">
    <property type="term" value="F:zinc ion binding"/>
    <property type="evidence" value="ECO:0007669"/>
    <property type="project" value="UniProtKB-UniRule"/>
</dbReference>
<protein>
    <recommendedName>
        <fullName evidence="6">Peptide methionine sulfoxide reductase MsrB</fullName>
        <ecNumber evidence="6">1.8.4.12</ecNumber>
    </recommendedName>
    <alternativeName>
        <fullName evidence="6">Peptide-methionine (R)-S-oxide reductase</fullName>
    </alternativeName>
</protein>
<comment type="cofactor">
    <cofactor evidence="6">
        <name>Zn(2+)</name>
        <dbReference type="ChEBI" id="CHEBI:29105"/>
    </cofactor>
    <text evidence="6">Binds 1 zinc ion per subunit. The zinc ion is important for the structural integrity of the protein.</text>
</comment>
<evidence type="ECO:0000256" key="3">
    <source>
        <dbReference type="ARBA" id="ARBA00022833"/>
    </source>
</evidence>
<dbReference type="InterPro" id="IPR028427">
    <property type="entry name" value="Met_Sox_Rdtase_MsrB"/>
</dbReference>
<dbReference type="GO" id="GO:0033743">
    <property type="term" value="F:peptide-methionine (R)-S-oxide reductase activity"/>
    <property type="evidence" value="ECO:0007669"/>
    <property type="project" value="UniProtKB-UniRule"/>
</dbReference>
<comment type="caution">
    <text evidence="8">The sequence shown here is derived from an EMBL/GenBank/DDBJ whole genome shotgun (WGS) entry which is preliminary data.</text>
</comment>
<gene>
    <name evidence="6 8" type="primary">msrB</name>
    <name evidence="8" type="ORF">HYR64_09385</name>
</gene>
<evidence type="ECO:0000256" key="2">
    <source>
        <dbReference type="ARBA" id="ARBA00022723"/>
    </source>
</evidence>
<proteinExistence type="inferred from homology"/>
<evidence type="ECO:0000259" key="7">
    <source>
        <dbReference type="PROSITE" id="PS51790"/>
    </source>
</evidence>
<dbReference type="EMBL" id="JACOSL010000059">
    <property type="protein sequence ID" value="MBI1757303.1"/>
    <property type="molecule type" value="Genomic_DNA"/>
</dbReference>
<feature type="binding site" evidence="6">
    <location>
        <position position="73"/>
    </location>
    <ligand>
        <name>Zn(2+)</name>
        <dbReference type="ChEBI" id="CHEBI:29105"/>
    </ligand>
</feature>
<organism evidence="8 9">
    <name type="scientific">Fimbriimonas ginsengisoli</name>
    <dbReference type="NCBI Taxonomy" id="1005039"/>
    <lineage>
        <taxon>Bacteria</taxon>
        <taxon>Bacillati</taxon>
        <taxon>Armatimonadota</taxon>
        <taxon>Fimbriimonadia</taxon>
        <taxon>Fimbriimonadales</taxon>
        <taxon>Fimbriimonadaceae</taxon>
        <taxon>Fimbriimonas</taxon>
    </lineage>
</organism>
<keyword evidence="2 6" id="KW-0479">Metal-binding</keyword>
<name>A0A931PUD7_FIMGI</name>
<dbReference type="PROSITE" id="PS51790">
    <property type="entry name" value="MSRB"/>
    <property type="match status" value="1"/>
</dbReference>
<dbReference type="EC" id="1.8.4.12" evidence="6"/>
<feature type="binding site" evidence="6">
    <location>
        <position position="122"/>
    </location>
    <ligand>
        <name>Zn(2+)</name>
        <dbReference type="ChEBI" id="CHEBI:29105"/>
    </ligand>
</feature>
<dbReference type="GO" id="GO:0006979">
    <property type="term" value="P:response to oxidative stress"/>
    <property type="evidence" value="ECO:0007669"/>
    <property type="project" value="InterPro"/>
</dbReference>
<feature type="active site" description="Nucleophile" evidence="6">
    <location>
        <position position="142"/>
    </location>
</feature>
<feature type="binding site" evidence="6">
    <location>
        <position position="119"/>
    </location>
    <ligand>
        <name>Zn(2+)</name>
        <dbReference type="ChEBI" id="CHEBI:29105"/>
    </ligand>
</feature>
<dbReference type="SUPFAM" id="SSF51316">
    <property type="entry name" value="Mss4-like"/>
    <property type="match status" value="1"/>
</dbReference>
<dbReference type="Proteomes" id="UP000727962">
    <property type="component" value="Unassembled WGS sequence"/>
</dbReference>
<comment type="similarity">
    <text evidence="1 6">Belongs to the MsrB Met sulfoxide reductase family.</text>
</comment>
<sequence>MKHAILLGAVALAGMGLINPPDRKDKVVHTDAEWRRLLTPEQYRVLRQAGTEQAFTGKYWNNHEAGKYLCAACGLALFDSKTKFESGTGWPSFWQPIAASRVETKGDQSLGMTRNEVVCARCGGHLGHVFDDGPKPTGLRYCMNSVSLKFVPAKPVPASH</sequence>
<evidence type="ECO:0000256" key="1">
    <source>
        <dbReference type="ARBA" id="ARBA00007174"/>
    </source>
</evidence>
<evidence type="ECO:0000313" key="8">
    <source>
        <dbReference type="EMBL" id="MBI1757303.1"/>
    </source>
</evidence>
<dbReference type="AlphaFoldDB" id="A0A931PUD7"/>
<dbReference type="Gene3D" id="2.170.150.20">
    <property type="entry name" value="Peptide methionine sulfoxide reductase"/>
    <property type="match status" value="1"/>
</dbReference>
<dbReference type="PANTHER" id="PTHR10173">
    <property type="entry name" value="METHIONINE SULFOXIDE REDUCTASE"/>
    <property type="match status" value="1"/>
</dbReference>
<dbReference type="NCBIfam" id="TIGR00357">
    <property type="entry name" value="peptide-methionine (R)-S-oxide reductase MsrB"/>
    <property type="match status" value="1"/>
</dbReference>
<keyword evidence="4 6" id="KW-0560">Oxidoreductase</keyword>
<feature type="binding site" evidence="6">
    <location>
        <position position="70"/>
    </location>
    <ligand>
        <name>Zn(2+)</name>
        <dbReference type="ChEBI" id="CHEBI:29105"/>
    </ligand>
</feature>
<dbReference type="HAMAP" id="MF_01400">
    <property type="entry name" value="MsrB"/>
    <property type="match status" value="1"/>
</dbReference>
<keyword evidence="3 6" id="KW-0862">Zinc</keyword>
<dbReference type="GO" id="GO:0030091">
    <property type="term" value="P:protein repair"/>
    <property type="evidence" value="ECO:0007669"/>
    <property type="project" value="InterPro"/>
</dbReference>
<reference evidence="8" key="1">
    <citation type="submission" date="2020-07" db="EMBL/GenBank/DDBJ databases">
        <title>Huge and variable diversity of episymbiotic CPR bacteria and DPANN archaea in groundwater ecosystems.</title>
        <authorList>
            <person name="He C.Y."/>
            <person name="Keren R."/>
            <person name="Whittaker M."/>
            <person name="Farag I.F."/>
            <person name="Doudna J."/>
            <person name="Cate J.H.D."/>
            <person name="Banfield J.F."/>
        </authorList>
    </citation>
    <scope>NUCLEOTIDE SEQUENCE</scope>
    <source>
        <strain evidence="8">NC_groundwater_17_Pr7_B-0.1um_64_12</strain>
    </source>
</reference>
<dbReference type="Pfam" id="PF01641">
    <property type="entry name" value="SelR"/>
    <property type="match status" value="1"/>
</dbReference>
<evidence type="ECO:0000256" key="6">
    <source>
        <dbReference type="HAMAP-Rule" id="MF_01400"/>
    </source>
</evidence>
<comment type="catalytic activity">
    <reaction evidence="5 6">
        <text>L-methionyl-[protein] + [thioredoxin]-disulfide + H2O = L-methionyl-(R)-S-oxide-[protein] + [thioredoxin]-dithiol</text>
        <dbReference type="Rhea" id="RHEA:24164"/>
        <dbReference type="Rhea" id="RHEA-COMP:10698"/>
        <dbReference type="Rhea" id="RHEA-COMP:10700"/>
        <dbReference type="Rhea" id="RHEA-COMP:12313"/>
        <dbReference type="Rhea" id="RHEA-COMP:12314"/>
        <dbReference type="ChEBI" id="CHEBI:15377"/>
        <dbReference type="ChEBI" id="CHEBI:16044"/>
        <dbReference type="ChEBI" id="CHEBI:29950"/>
        <dbReference type="ChEBI" id="CHEBI:45764"/>
        <dbReference type="ChEBI" id="CHEBI:50058"/>
        <dbReference type="EC" id="1.8.4.12"/>
    </reaction>
</comment>
<dbReference type="InterPro" id="IPR011057">
    <property type="entry name" value="Mss4-like_sf"/>
</dbReference>
<dbReference type="FunFam" id="2.170.150.20:FF:000001">
    <property type="entry name" value="Peptide methionine sulfoxide reductase MsrB"/>
    <property type="match status" value="1"/>
</dbReference>
<evidence type="ECO:0000313" key="9">
    <source>
        <dbReference type="Proteomes" id="UP000727962"/>
    </source>
</evidence>
<dbReference type="PANTHER" id="PTHR10173:SF52">
    <property type="entry name" value="METHIONINE-R-SULFOXIDE REDUCTASE B1"/>
    <property type="match status" value="1"/>
</dbReference>
<evidence type="ECO:0000256" key="5">
    <source>
        <dbReference type="ARBA" id="ARBA00048488"/>
    </source>
</evidence>
<dbReference type="GO" id="GO:0005737">
    <property type="term" value="C:cytoplasm"/>
    <property type="evidence" value="ECO:0007669"/>
    <property type="project" value="TreeGrafter"/>
</dbReference>
<accession>A0A931PUD7</accession>
<dbReference type="InterPro" id="IPR002579">
    <property type="entry name" value="Met_Sox_Rdtase_MsrB_dom"/>
</dbReference>
<evidence type="ECO:0000256" key="4">
    <source>
        <dbReference type="ARBA" id="ARBA00023002"/>
    </source>
</evidence>
<feature type="domain" description="MsrB" evidence="7">
    <location>
        <begin position="31"/>
        <end position="153"/>
    </location>
</feature>